<organism evidence="4 5">
    <name type="scientific">Fraxinus pennsylvanica</name>
    <dbReference type="NCBI Taxonomy" id="56036"/>
    <lineage>
        <taxon>Eukaryota</taxon>
        <taxon>Viridiplantae</taxon>
        <taxon>Streptophyta</taxon>
        <taxon>Embryophyta</taxon>
        <taxon>Tracheophyta</taxon>
        <taxon>Spermatophyta</taxon>
        <taxon>Magnoliopsida</taxon>
        <taxon>eudicotyledons</taxon>
        <taxon>Gunneridae</taxon>
        <taxon>Pentapetalae</taxon>
        <taxon>asterids</taxon>
        <taxon>lamiids</taxon>
        <taxon>Lamiales</taxon>
        <taxon>Oleaceae</taxon>
        <taxon>Oleeae</taxon>
        <taxon>Fraxinus</taxon>
    </lineage>
</organism>
<feature type="compositionally biased region" description="Basic and acidic residues" evidence="2">
    <location>
        <begin position="1014"/>
        <end position="1027"/>
    </location>
</feature>
<dbReference type="PROSITE" id="PS51035">
    <property type="entry name" value="BAG"/>
    <property type="match status" value="1"/>
</dbReference>
<feature type="compositionally biased region" description="Polar residues" evidence="2">
    <location>
        <begin position="219"/>
        <end position="239"/>
    </location>
</feature>
<feature type="region of interest" description="Disordered" evidence="2">
    <location>
        <begin position="1050"/>
        <end position="1071"/>
    </location>
</feature>
<feature type="region of interest" description="Disordered" evidence="2">
    <location>
        <begin position="288"/>
        <end position="405"/>
    </location>
</feature>
<feature type="region of interest" description="Disordered" evidence="2">
    <location>
        <begin position="132"/>
        <end position="162"/>
    </location>
</feature>
<protein>
    <recommendedName>
        <fullName evidence="3">BAG domain-containing protein</fullName>
    </recommendedName>
</protein>
<dbReference type="FunFam" id="1.20.58.120:FF:000010">
    <property type="entry name" value="BAG family molecular chaperone regulator 6"/>
    <property type="match status" value="1"/>
</dbReference>
<dbReference type="Pfam" id="PF02179">
    <property type="entry name" value="BAG"/>
    <property type="match status" value="1"/>
</dbReference>
<keyword evidence="5" id="KW-1185">Reference proteome</keyword>
<dbReference type="InterPro" id="IPR040400">
    <property type="entry name" value="BAG5/6/7/8"/>
</dbReference>
<dbReference type="Gene3D" id="1.20.58.120">
    <property type="entry name" value="BAG domain"/>
    <property type="match status" value="1"/>
</dbReference>
<feature type="compositionally biased region" description="Basic and acidic residues" evidence="2">
    <location>
        <begin position="958"/>
        <end position="969"/>
    </location>
</feature>
<feature type="compositionally biased region" description="Polar residues" evidence="2">
    <location>
        <begin position="346"/>
        <end position="356"/>
    </location>
</feature>
<keyword evidence="1" id="KW-0143">Chaperone</keyword>
<feature type="region of interest" description="Disordered" evidence="2">
    <location>
        <begin position="1082"/>
        <end position="1101"/>
    </location>
</feature>
<dbReference type="PANTHER" id="PTHR33322">
    <property type="entry name" value="BAG DOMAIN CONTAINING PROTEIN, EXPRESSED"/>
    <property type="match status" value="1"/>
</dbReference>
<feature type="region of interest" description="Disordered" evidence="2">
    <location>
        <begin position="464"/>
        <end position="498"/>
    </location>
</feature>
<reference evidence="4" key="1">
    <citation type="submission" date="2023-05" db="EMBL/GenBank/DDBJ databases">
        <authorList>
            <person name="Huff M."/>
        </authorList>
    </citation>
    <scope>NUCLEOTIDE SEQUENCE</scope>
</reference>
<evidence type="ECO:0000313" key="4">
    <source>
        <dbReference type="EMBL" id="CAI9764867.1"/>
    </source>
</evidence>
<dbReference type="PANTHER" id="PTHR33322:SF16">
    <property type="entry name" value="BAG FAMILY MOLECULAR CHAPERONE REGULATOR 6"/>
    <property type="match status" value="1"/>
</dbReference>
<feature type="compositionally biased region" description="Basic and acidic residues" evidence="2">
    <location>
        <begin position="464"/>
        <end position="480"/>
    </location>
</feature>
<accession>A0AAD1Z824</accession>
<evidence type="ECO:0000256" key="1">
    <source>
        <dbReference type="ARBA" id="ARBA00023186"/>
    </source>
</evidence>
<name>A0AAD1Z824_9LAMI</name>
<feature type="compositionally biased region" description="Basic and acidic residues" evidence="2">
    <location>
        <begin position="982"/>
        <end position="994"/>
    </location>
</feature>
<dbReference type="InterPro" id="IPR036533">
    <property type="entry name" value="BAG_dom_sf"/>
</dbReference>
<dbReference type="CDD" id="cd23767">
    <property type="entry name" value="IQCD"/>
    <property type="match status" value="1"/>
</dbReference>
<evidence type="ECO:0000313" key="5">
    <source>
        <dbReference type="Proteomes" id="UP000834106"/>
    </source>
</evidence>
<dbReference type="SUPFAM" id="SSF63491">
    <property type="entry name" value="BAG domain"/>
    <property type="match status" value="1"/>
</dbReference>
<sequence length="1271" mass="142154">MDPVYRCMQPYPYQRGQVHYRPYYYPSTEPVWTPMYADPAPFPMHYECCPWGGSYGYSYPVHGHGCCNPSHSQENYAWRPHSHVPPVHCHRNHPSFQAPHTIPYIPVPDYSIGNPRYEYEKNMPRDHHCCGCPNHQRSKKEEKNVRIEEEDPDKEMKSNESLVPLQLKNYRHPIVWFPSEYGNNEEHKKSKESEYTDQKEDLHDNRKIIEQKPAVLPNDVNNSGSLKKSGDQVRNQNQQDDGKGNFPFPIFWMPYKPEEMEKKEGEVNNVCPEPSMESFQLPYSGGNLKMNGERTNHNASSRTKDIPVKQVEQLLEKENTGNHKAKENNASVKDFIDNGDEKCTEGSAQRKSTSPKKASLPPVCLRVDPLPRRKNTNGSSRSPSPPGDKWKLNQSSNQASIVPSSTEIVKSNVINDDESRNGTTNKKPIEVMEGKTEQGGDVDVNTTHAFEKDIQANQADERFTEDKLSRECTRPDKADVRGQSNDGGSQIAEEEELSRGEEVIANEIKEPEIKKLTDLEAAIVIQSAYRGFAIRRWEPLKKLKQIAKVREQIAVIKLLIQEMELSSDIQRDNKQIHMIGETIMSLLLKLDTVQGLHPSIRDIRKSVARELVCFQEKLDSLIDKKPSHGHESINGVDEGALKETKNDASIQDGHRVENSGVDSFLPKNNHEAEAHLVEWCHGQSVNMEISEPMLVGELEGGNLEKNSTEISESCGIERIEAGPKPDFKLGDEQDYKVQENKEESISFQLTESGQDMTDSPTIDGVMSPSELAELPPGVLDGDVDAQGCMKHRQIKSGEHEVAVNELMADVEQAKEIEEGSKAESVTTELKDNNGRDGNKVDIELCEEPLSKSNDIQVQAEGNLSINNEFVKIYDKTDEKIGSEEVMVDKLRDVGGAGAESDEHTSQPSQNTGAKMKEPKAADNKTGSEVVVEDKLGDAIPEPDECTYQPSCTTGPKISEPKGGDDKNGSEDVMDDELGDAGADLREKIVEEKLGDSMTESDECPSQPPYYTGSKIKEPEGAGDKIGSEEMVDDKLKDAIAESYKCTRLPKDAGAKINEPTETPDELKLQMGEPFQGENEIDNRVPEAFGGNDPKNSSTYEEVLDMPTERKATLAREYNAKQFQLEEHIEVHESESSDGNEKNAASECDVPDRMAFIPAGVTEPASPTTNQGSHNGSDVTESNRNLMEENEKLREMMEKLIKAGHEQLTTISSLSGRVKDLEKQLSKRKKLKMHRYKLLDASCSYVAACSYMYLLARKQLNSLDCLCTSCNG</sequence>
<feature type="domain" description="BAG" evidence="3">
    <location>
        <begin position="545"/>
        <end position="622"/>
    </location>
</feature>
<evidence type="ECO:0000256" key="2">
    <source>
        <dbReference type="SAM" id="MobiDB-lite"/>
    </source>
</evidence>
<feature type="region of interest" description="Disordered" evidence="2">
    <location>
        <begin position="180"/>
        <end position="248"/>
    </location>
</feature>
<dbReference type="GO" id="GO:0009506">
    <property type="term" value="C:plasmodesma"/>
    <property type="evidence" value="ECO:0007669"/>
    <property type="project" value="TreeGrafter"/>
</dbReference>
<proteinExistence type="predicted"/>
<dbReference type="GO" id="GO:0051087">
    <property type="term" value="F:protein-folding chaperone binding"/>
    <property type="evidence" value="ECO:0007669"/>
    <property type="project" value="InterPro"/>
</dbReference>
<feature type="compositionally biased region" description="Basic and acidic residues" evidence="2">
    <location>
        <begin position="291"/>
        <end position="307"/>
    </location>
</feature>
<dbReference type="EMBL" id="OU503042">
    <property type="protein sequence ID" value="CAI9764867.1"/>
    <property type="molecule type" value="Genomic_DNA"/>
</dbReference>
<dbReference type="AlphaFoldDB" id="A0AAD1Z824"/>
<dbReference type="SMART" id="SM00264">
    <property type="entry name" value="BAG"/>
    <property type="match status" value="1"/>
</dbReference>
<feature type="compositionally biased region" description="Basic and acidic residues" evidence="2">
    <location>
        <begin position="334"/>
        <end position="344"/>
    </location>
</feature>
<feature type="region of interest" description="Disordered" evidence="2">
    <location>
        <begin position="1161"/>
        <end position="1180"/>
    </location>
</feature>
<dbReference type="GO" id="GO:0006457">
    <property type="term" value="P:protein folding"/>
    <property type="evidence" value="ECO:0007669"/>
    <property type="project" value="TreeGrafter"/>
</dbReference>
<feature type="region of interest" description="Disordered" evidence="2">
    <location>
        <begin position="895"/>
        <end position="1027"/>
    </location>
</feature>
<feature type="compositionally biased region" description="Basic and acidic residues" evidence="2">
    <location>
        <begin position="184"/>
        <end position="210"/>
    </location>
</feature>
<feature type="compositionally biased region" description="Polar residues" evidence="2">
    <location>
        <begin position="392"/>
        <end position="405"/>
    </location>
</feature>
<gene>
    <name evidence="4" type="ORF">FPE_LOCUS12297</name>
</gene>
<dbReference type="Proteomes" id="UP000834106">
    <property type="component" value="Chromosome 7"/>
</dbReference>
<evidence type="ECO:0000259" key="3">
    <source>
        <dbReference type="PROSITE" id="PS51035"/>
    </source>
</evidence>
<feature type="compositionally biased region" description="Polar residues" evidence="2">
    <location>
        <begin position="1164"/>
        <end position="1180"/>
    </location>
</feature>
<feature type="compositionally biased region" description="Basic and acidic residues" evidence="2">
    <location>
        <begin position="314"/>
        <end position="327"/>
    </location>
</feature>
<dbReference type="InterPro" id="IPR003103">
    <property type="entry name" value="BAG_domain"/>
</dbReference>